<organism evidence="1 2">
    <name type="scientific">Crotalaria pallida</name>
    <name type="common">Smooth rattlebox</name>
    <name type="synonym">Crotalaria striata</name>
    <dbReference type="NCBI Taxonomy" id="3830"/>
    <lineage>
        <taxon>Eukaryota</taxon>
        <taxon>Viridiplantae</taxon>
        <taxon>Streptophyta</taxon>
        <taxon>Embryophyta</taxon>
        <taxon>Tracheophyta</taxon>
        <taxon>Spermatophyta</taxon>
        <taxon>Magnoliopsida</taxon>
        <taxon>eudicotyledons</taxon>
        <taxon>Gunneridae</taxon>
        <taxon>Pentapetalae</taxon>
        <taxon>rosids</taxon>
        <taxon>fabids</taxon>
        <taxon>Fabales</taxon>
        <taxon>Fabaceae</taxon>
        <taxon>Papilionoideae</taxon>
        <taxon>50 kb inversion clade</taxon>
        <taxon>genistoids sensu lato</taxon>
        <taxon>core genistoids</taxon>
        <taxon>Crotalarieae</taxon>
        <taxon>Crotalaria</taxon>
    </lineage>
</organism>
<comment type="caution">
    <text evidence="1">The sequence shown here is derived from an EMBL/GenBank/DDBJ whole genome shotgun (WGS) entry which is preliminary data.</text>
</comment>
<evidence type="ECO:0000313" key="1">
    <source>
        <dbReference type="EMBL" id="KAK7260219.1"/>
    </source>
</evidence>
<gene>
    <name evidence="1" type="ORF">RIF29_26080</name>
</gene>
<dbReference type="Proteomes" id="UP001372338">
    <property type="component" value="Unassembled WGS sequence"/>
</dbReference>
<dbReference type="EMBL" id="JAYWIO010000005">
    <property type="protein sequence ID" value="KAK7260219.1"/>
    <property type="molecule type" value="Genomic_DNA"/>
</dbReference>
<reference evidence="1 2" key="1">
    <citation type="submission" date="2024-01" db="EMBL/GenBank/DDBJ databases">
        <title>The genomes of 5 underutilized Papilionoideae crops provide insights into root nodulation and disease resistanc.</title>
        <authorList>
            <person name="Yuan L."/>
        </authorList>
    </citation>
    <scope>NUCLEOTIDE SEQUENCE [LARGE SCALE GENOMIC DNA]</scope>
    <source>
        <strain evidence="1">ZHUSHIDOU_FW_LH</strain>
        <tissue evidence="1">Leaf</tissue>
    </source>
</reference>
<protein>
    <submittedName>
        <fullName evidence="1">Uncharacterized protein</fullName>
    </submittedName>
</protein>
<name>A0AAN9EMB1_CROPI</name>
<sequence length="105" mass="12537">MIEWGDPLALKPTSFKFFNMWAGHAEFKTIVQNVWNNQIEGSMMFQICRKLQLLRAPLRKLNRLHFAQIDRREVEVREQLEMVKNELVLRPFDTALHLAEKDLTR</sequence>
<evidence type="ECO:0000313" key="2">
    <source>
        <dbReference type="Proteomes" id="UP001372338"/>
    </source>
</evidence>
<accession>A0AAN9EMB1</accession>
<proteinExistence type="predicted"/>
<dbReference type="AlphaFoldDB" id="A0AAN9EMB1"/>
<keyword evidence="2" id="KW-1185">Reference proteome</keyword>